<feature type="compositionally biased region" description="Low complexity" evidence="1">
    <location>
        <begin position="1774"/>
        <end position="1786"/>
    </location>
</feature>
<protein>
    <submittedName>
        <fullName evidence="4">Mg chelatase, cobalamin biosynthesis protein CobN</fullName>
    </submittedName>
</protein>
<dbReference type="PANTHER" id="PTHR44119">
    <property type="entry name" value="MAGNESIUM-CHELATASE SUBUNIT CHLH, CHLOROPLASTIC"/>
    <property type="match status" value="1"/>
</dbReference>
<keyword evidence="2" id="KW-0812">Transmembrane</keyword>
<gene>
    <name evidence="4" type="ordered locus">Metho_0564</name>
</gene>
<dbReference type="SUPFAM" id="SSF49478">
    <property type="entry name" value="Cna protein B-type domain"/>
    <property type="match status" value="2"/>
</dbReference>
<proteinExistence type="predicted"/>
<evidence type="ECO:0000313" key="4">
    <source>
        <dbReference type="EMBL" id="AGB48829.1"/>
    </source>
</evidence>
<dbReference type="Proteomes" id="UP000010866">
    <property type="component" value="Chromosome"/>
</dbReference>
<feature type="domain" description="CobN/magnesium chelatase" evidence="3">
    <location>
        <begin position="621"/>
        <end position="1708"/>
    </location>
</feature>
<dbReference type="PANTHER" id="PTHR44119:SF4">
    <property type="entry name" value="AEROBIC COBALTOCHELATASE SUBUNIT COBN"/>
    <property type="match status" value="1"/>
</dbReference>
<dbReference type="KEGG" id="mhz:Metho_0564"/>
<evidence type="ECO:0000259" key="3">
    <source>
        <dbReference type="Pfam" id="PF02514"/>
    </source>
</evidence>
<evidence type="ECO:0000313" key="5">
    <source>
        <dbReference type="Proteomes" id="UP000010866"/>
    </source>
</evidence>
<evidence type="ECO:0000256" key="1">
    <source>
        <dbReference type="SAM" id="MobiDB-lite"/>
    </source>
</evidence>
<dbReference type="Pfam" id="PF02514">
    <property type="entry name" value="CobN-Mg_chel"/>
    <property type="match status" value="1"/>
</dbReference>
<dbReference type="HOGENOM" id="CLU_002017_4_0_2"/>
<feature type="region of interest" description="Disordered" evidence="1">
    <location>
        <begin position="1767"/>
        <end position="1823"/>
    </location>
</feature>
<dbReference type="NCBIfam" id="NF004645">
    <property type="entry name" value="PRK05989.2-3"/>
    <property type="match status" value="1"/>
</dbReference>
<evidence type="ECO:0000256" key="2">
    <source>
        <dbReference type="SAM" id="Phobius"/>
    </source>
</evidence>
<keyword evidence="2" id="KW-1133">Transmembrane helix</keyword>
<dbReference type="CDD" id="cd10150">
    <property type="entry name" value="CobN_like"/>
    <property type="match status" value="1"/>
</dbReference>
<organism evidence="4 5">
    <name type="scientific">Methanomethylovorans hollandica (strain DSM 15978 / NBRC 107637 / DMS1)</name>
    <dbReference type="NCBI Taxonomy" id="867904"/>
    <lineage>
        <taxon>Archaea</taxon>
        <taxon>Methanobacteriati</taxon>
        <taxon>Methanobacteriota</taxon>
        <taxon>Stenosarchaea group</taxon>
        <taxon>Methanomicrobia</taxon>
        <taxon>Methanosarcinales</taxon>
        <taxon>Methanosarcinaceae</taxon>
        <taxon>Methanomethylovorans</taxon>
    </lineage>
</organism>
<sequence length="1875" mass="206749" precursor="true">MRTTIGTFGKQKIVALMLALLCVTILLLPASMAAPSADATEDLETSMIFVSNTTSDADGNFMFTDVPNGNYVIKSVIYSSAMGGMWLTNMTEVTIENGQAVADIDLSMRKNDAIDHEEILSALRTTTVSGKTVSKTGEARTDVDVVLTLEDGSFYANTTSDQYGNFVLTGIPDGNYVLKSVVYSTAMSGMWLTNVTNIAVQSEQAVNDLSLSMRKNDDVDHETILALLNSISSLERTTISGKTISKTGEARADVDIVLFKEVNTIVSEPDNATDTSDSILKTELTFFSNTTSDVDGNFMFTDVPNGNYTLKSVIYSSAMGGMWLTNVTEVSVEGGQSVSDLNLSMRKNDDIDHEEILSALRTTTVSGKTVSKTGENRTDVDVVLTLEDGSFYANTTSDQYGNFVLTGIPDGNYVLKSVVYSTAMSGMWLTNVTSFSVQDGQAMTDLILPMRKNDDVDHEAILALLDSISSLERTTISGKTISKTGEGRADVAVLLFKKTYTTSTTQLSNAPHLNVAIITGYSSHDAQLANFVSRVNSNPGMNITASYCLADKLSGDEDLSQMDIIYVNMFTQTAYKLQGTVDAAIANGCVVIGYNTYLNENIPFIPSRFSDEDTFKSYLQDYWLNGASNDENFDNLIFYLASEYYGRTDLDVQEPIGPPEGAIYHPSMTGTSMDLFTNSSSAYFQWYANRTEGHSFDANAPTVGIAFYKSYYPLDMEPLDKLIKGFEARGVNVVACYGSSTAPMDDFLNHSTDTKVDVVISFLYRGNYFDIDRLNVPVINGVLNGYMSLEEWKETTTPIPVQYMLRLYGPETMGLIDPIMIAAEENDTLAGTEIYASEPSQVEWLTNRTLAQAGLGEKDDAEKKVAIIYYNHGAGKDNIGASYLEVVPSIRNLLEAMADAGYNVDISKMPNETALVDLIVHQGTNVGGWAPGELERLVENGSVELIPQATYEAWFDALPEDRREEVISMWGEAPGDLMVYTADNGKKYIVIPKIEVSDNVILAPQPTRGWLENNDVLYHDSELPPHHQYIAFYLWLQHEYGADVMVNMGRHGTVEWLPGKDFCLLSEEWPAIMTGDIPVIYPYVMDGMGEGMQAKRRGNAVIIDHLIPPVISAGLYGNYSVLSSEITTYQTSTTESESLKQSHLQEIIDLVVDLGIDEQVNMNLSQDNETIDAFLEEVDDVLSDLKGQSMPYGLHILGEAPQGDKLVGMVNSMLGDDFSTQVSVYNNSENASTDLLSKVLLENMSSSEAQMQVLGTTSADMDVQLNTALNYTELLIESENEIRQILRAMDGEYIAANIGGDPVLRPETLPSGRNFYAFDEQLLPTKQAWEEGKVLVDQWLAEYYAENGEYPTKVGYILWAGESTRHEGIMESQIFYLLGVEPVWDDGNEVTGIQLINSSELGRPRIDVIVQISGLYRDTFPMKVELIDQAVRLAYEQDEQDNYVRMNTDALQAVFDQNIQDVNLSRDIALFRIFGPADGAYGTGMANAASASDTWSNSTELAELYIDRMSYVYGENIWGQTIADYIEQQTGQAIDVDSSLVFESNLDGTQAIFHSRSSSTYGSMDTDDFYQYMGGLYNAIKYISGIAPDTYVVDLQDLDDLQIETLQNYIANELYARYFNPAWITGMQEHGFEGAKEMESFMENLWGWEAMGSEFISDDVWDKVYGTYMADAELSEWIQNNNAYAYQAMNARMIETIRKGNWEPSEEVLNSLVKEYAESVVADGVTCCHHTCGNPLLDEFVQGVMSVPGVVDEQTAATYKNIMDKATSEPVKQSTSSHSSSSGSSGPKLEITNQATDPTSNQTMESQIGAGEDLSVQAPRSTPENYVEGYEMTKETVSQPESSSNKFSGSDVVAFLLVAGAVGAVFIGFMRKRRM</sequence>
<feature type="transmembrane region" description="Helical" evidence="2">
    <location>
        <begin position="1852"/>
        <end position="1870"/>
    </location>
</feature>
<dbReference type="EMBL" id="CP003362">
    <property type="protein sequence ID" value="AGB48829.1"/>
    <property type="molecule type" value="Genomic_DNA"/>
</dbReference>
<accession>L0KXY4</accession>
<reference evidence="5" key="1">
    <citation type="submission" date="2012-02" db="EMBL/GenBank/DDBJ databases">
        <title>Complete sequence of chromosome of Methanomethylovorans hollandica DSM 15978.</title>
        <authorList>
            <person name="Lucas S."/>
            <person name="Copeland A."/>
            <person name="Lapidus A."/>
            <person name="Glavina del Rio T."/>
            <person name="Dalin E."/>
            <person name="Tice H."/>
            <person name="Bruce D."/>
            <person name="Goodwin L."/>
            <person name="Pitluck S."/>
            <person name="Peters L."/>
            <person name="Mikhailova N."/>
            <person name="Held B."/>
            <person name="Kyrpides N."/>
            <person name="Mavromatis K."/>
            <person name="Ivanova N."/>
            <person name="Brettin T."/>
            <person name="Detter J.C."/>
            <person name="Han C."/>
            <person name="Larimer F."/>
            <person name="Land M."/>
            <person name="Hauser L."/>
            <person name="Markowitz V."/>
            <person name="Cheng J.-F."/>
            <person name="Hugenholtz P."/>
            <person name="Woyke T."/>
            <person name="Wu D."/>
            <person name="Spring S."/>
            <person name="Schroeder M."/>
            <person name="Brambilla E."/>
            <person name="Klenk H.-P."/>
            <person name="Eisen J.A."/>
        </authorList>
    </citation>
    <scope>NUCLEOTIDE SEQUENCE [LARGE SCALE GENOMIC DNA]</scope>
    <source>
        <strain evidence="5">DSM 15978 / NBRC 107637 / DMS1</strain>
    </source>
</reference>
<keyword evidence="5" id="KW-1185">Reference proteome</keyword>
<feature type="compositionally biased region" description="Polar residues" evidence="1">
    <location>
        <begin position="1791"/>
        <end position="1806"/>
    </location>
</feature>
<dbReference type="SUPFAM" id="SSF117074">
    <property type="entry name" value="Hypothetical protein PA1324"/>
    <property type="match status" value="2"/>
</dbReference>
<name>L0KXY4_METHD</name>
<dbReference type="InterPro" id="IPR003672">
    <property type="entry name" value="CobN/Mg_chltase"/>
</dbReference>
<dbReference type="STRING" id="867904.Metho_0564"/>
<keyword evidence="2" id="KW-0472">Membrane</keyword>